<dbReference type="InterPro" id="IPR047664">
    <property type="entry name" value="SWEET"/>
</dbReference>
<comment type="function">
    <text evidence="12">Mediates both low-affinity uptake and efflux of sugar across the membrane.</text>
</comment>
<reference evidence="13 14" key="1">
    <citation type="submission" date="2019-12" db="EMBL/GenBank/DDBJ databases">
        <authorList>
            <person name="Scholz U."/>
            <person name="Mascher M."/>
            <person name="Fiebig A."/>
        </authorList>
    </citation>
    <scope>NUCLEOTIDE SEQUENCE</scope>
</reference>
<evidence type="ECO:0000256" key="8">
    <source>
        <dbReference type="ARBA" id="ARBA00022989"/>
    </source>
</evidence>
<comment type="subcellular location">
    <subcellularLocation>
        <location evidence="1 12">Cell membrane</location>
        <topology evidence="1 12">Multi-pass membrane protein</topology>
    </subcellularLocation>
</comment>
<protein>
    <recommendedName>
        <fullName evidence="12">Bidirectional sugar transporter SWEET</fullName>
    </recommendedName>
</protein>
<comment type="similarity">
    <text evidence="2 12">Belongs to the SWEET sugar transporter family.</text>
</comment>
<dbReference type="GO" id="GO:0005886">
    <property type="term" value="C:plasma membrane"/>
    <property type="evidence" value="ECO:0007669"/>
    <property type="project" value="UniProtKB-SubCell"/>
</dbReference>
<dbReference type="Gene3D" id="1.20.1280.290">
    <property type="match status" value="2"/>
</dbReference>
<keyword evidence="7" id="KW-0677">Repeat</keyword>
<evidence type="ECO:0000256" key="1">
    <source>
        <dbReference type="ARBA" id="ARBA00004651"/>
    </source>
</evidence>
<proteinExistence type="inferred from homology"/>
<keyword evidence="8 12" id="KW-1133">Transmembrane helix</keyword>
<dbReference type="PANTHER" id="PTHR10791">
    <property type="entry name" value="RAG1-ACTIVATING PROTEIN 1"/>
    <property type="match status" value="1"/>
</dbReference>
<evidence type="ECO:0000256" key="9">
    <source>
        <dbReference type="ARBA" id="ARBA00023136"/>
    </source>
</evidence>
<evidence type="ECO:0000256" key="11">
    <source>
        <dbReference type="ARBA" id="ARBA00038715"/>
    </source>
</evidence>
<feature type="transmembrane region" description="Helical" evidence="12">
    <location>
        <begin position="105"/>
        <end position="126"/>
    </location>
</feature>
<feature type="transmembrane region" description="Helical" evidence="12">
    <location>
        <begin position="45"/>
        <end position="65"/>
    </location>
</feature>
<organism evidence="13">
    <name type="scientific">Spirodela intermedia</name>
    <name type="common">Intermediate duckweed</name>
    <dbReference type="NCBI Taxonomy" id="51605"/>
    <lineage>
        <taxon>Eukaryota</taxon>
        <taxon>Viridiplantae</taxon>
        <taxon>Streptophyta</taxon>
        <taxon>Embryophyta</taxon>
        <taxon>Tracheophyta</taxon>
        <taxon>Spermatophyta</taxon>
        <taxon>Magnoliopsida</taxon>
        <taxon>Liliopsida</taxon>
        <taxon>Araceae</taxon>
        <taxon>Lemnoideae</taxon>
        <taxon>Spirodela</taxon>
    </lineage>
</organism>
<feature type="transmembrane region" description="Helical" evidence="12">
    <location>
        <begin position="6"/>
        <end position="24"/>
    </location>
</feature>
<evidence type="ECO:0000256" key="3">
    <source>
        <dbReference type="ARBA" id="ARBA00022448"/>
    </source>
</evidence>
<name>A0A7I8JQL1_SPIIN</name>
<evidence type="ECO:0000256" key="10">
    <source>
        <dbReference type="ARBA" id="ARBA00037238"/>
    </source>
</evidence>
<keyword evidence="6 12" id="KW-0812">Transmembrane</keyword>
<dbReference type="PANTHER" id="PTHR10791:SF30">
    <property type="entry name" value="SUGAR TRANSPORTER SWEET1"/>
    <property type="match status" value="1"/>
</dbReference>
<dbReference type="InterPro" id="IPR004316">
    <property type="entry name" value="SWEET_rpt"/>
</dbReference>
<dbReference type="GO" id="GO:0051119">
    <property type="term" value="F:sugar transmembrane transporter activity"/>
    <property type="evidence" value="ECO:0007669"/>
    <property type="project" value="InterPro"/>
</dbReference>
<keyword evidence="5 12" id="KW-0762">Sugar transport</keyword>
<dbReference type="EMBL" id="LR743603">
    <property type="protein sequence ID" value="CAA2632928.1"/>
    <property type="molecule type" value="Genomic_DNA"/>
</dbReference>
<evidence type="ECO:0000256" key="2">
    <source>
        <dbReference type="ARBA" id="ARBA00007809"/>
    </source>
</evidence>
<evidence type="ECO:0000256" key="6">
    <source>
        <dbReference type="ARBA" id="ARBA00022692"/>
    </source>
</evidence>
<sequence length="247" mass="27142">MVSADAARNIVGIIGNVISFGLFLSPVPTFYKIWRRKAVEDFSPIPYLATFLNCMMWIFYGIPVVHPHSLLVVTINGTGLALETIYLIIFLLYSTPSRRCRVLKYITAELAFMAAVVVGVLMGAHTHEKRSLIVGVMCVIFGTCMYASPLAAMRNVVKTRSVKYMPFWLSLASFLNGICWTLYALIRFDIFITIPNGLGALFGAAQLVLYVCYCGSTPRDEPKAEIQLPTVTGAAHNDGGVSSISVQ</sequence>
<dbReference type="Proteomes" id="UP001189122">
    <property type="component" value="Unassembled WGS sequence"/>
</dbReference>
<feature type="transmembrane region" description="Helical" evidence="12">
    <location>
        <begin position="164"/>
        <end position="186"/>
    </location>
</feature>
<evidence type="ECO:0000313" key="14">
    <source>
        <dbReference type="Proteomes" id="UP001189122"/>
    </source>
</evidence>
<dbReference type="Pfam" id="PF03083">
    <property type="entry name" value="MtN3_slv"/>
    <property type="match status" value="2"/>
</dbReference>
<gene>
    <name evidence="13" type="ORF">SI7747_16018486</name>
</gene>
<dbReference type="FunFam" id="1.20.1280.290:FF:000002">
    <property type="entry name" value="Bidirectional sugar transporter SWEET"/>
    <property type="match status" value="1"/>
</dbReference>
<evidence type="ECO:0000256" key="4">
    <source>
        <dbReference type="ARBA" id="ARBA00022475"/>
    </source>
</evidence>
<keyword evidence="9 12" id="KW-0472">Membrane</keyword>
<feature type="transmembrane region" description="Helical" evidence="12">
    <location>
        <begin position="132"/>
        <end position="152"/>
    </location>
</feature>
<evidence type="ECO:0000256" key="12">
    <source>
        <dbReference type="RuleBase" id="RU910715"/>
    </source>
</evidence>
<feature type="transmembrane region" description="Helical" evidence="12">
    <location>
        <begin position="192"/>
        <end position="213"/>
    </location>
</feature>
<evidence type="ECO:0000256" key="7">
    <source>
        <dbReference type="ARBA" id="ARBA00022737"/>
    </source>
</evidence>
<comment type="subunit">
    <text evidence="11">Forms homooligomers and/or heterooligomers.</text>
</comment>
<evidence type="ECO:0000256" key="5">
    <source>
        <dbReference type="ARBA" id="ARBA00022597"/>
    </source>
</evidence>
<keyword evidence="3 12" id="KW-0813">Transport</keyword>
<comment type="function">
    <text evidence="10">Mediates both low-affinity uptake and efflux of sugar across the plasma membrane.</text>
</comment>
<accession>A0A7I8JQL1</accession>
<dbReference type="EMBL" id="CACRZD030000016">
    <property type="protein sequence ID" value="CAA6672075.1"/>
    <property type="molecule type" value="Genomic_DNA"/>
</dbReference>
<keyword evidence="4" id="KW-1003">Cell membrane</keyword>
<feature type="transmembrane region" description="Helical" evidence="12">
    <location>
        <begin position="71"/>
        <end position="93"/>
    </location>
</feature>
<keyword evidence="14" id="KW-1185">Reference proteome</keyword>
<dbReference type="FunFam" id="1.20.1280.290:FF:000001">
    <property type="entry name" value="Bidirectional sugar transporter SWEET"/>
    <property type="match status" value="1"/>
</dbReference>
<evidence type="ECO:0000313" key="13">
    <source>
        <dbReference type="EMBL" id="CAA2632928.1"/>
    </source>
</evidence>
<dbReference type="AlphaFoldDB" id="A0A7I8JQL1"/>